<dbReference type="PROSITE" id="PS01124">
    <property type="entry name" value="HTH_ARAC_FAMILY_2"/>
    <property type="match status" value="1"/>
</dbReference>
<evidence type="ECO:0000256" key="2">
    <source>
        <dbReference type="ARBA" id="ARBA00023125"/>
    </source>
</evidence>
<dbReference type="Proteomes" id="UP001596066">
    <property type="component" value="Unassembled WGS sequence"/>
</dbReference>
<keyword evidence="3" id="KW-0804">Transcription</keyword>
<dbReference type="SUPFAM" id="SSF46689">
    <property type="entry name" value="Homeodomain-like"/>
    <property type="match status" value="1"/>
</dbReference>
<dbReference type="EMBL" id="JBHSOC010000017">
    <property type="protein sequence ID" value="MFC5642087.1"/>
    <property type="molecule type" value="Genomic_DNA"/>
</dbReference>
<dbReference type="InterPro" id="IPR037923">
    <property type="entry name" value="HTH-like"/>
</dbReference>
<name>A0ABW0V8Q9_9ACTN</name>
<dbReference type="PANTHER" id="PTHR43280:SF32">
    <property type="entry name" value="TRANSCRIPTIONAL REGULATORY PROTEIN"/>
    <property type="match status" value="1"/>
</dbReference>
<reference evidence="6" key="1">
    <citation type="journal article" date="2019" name="Int. J. Syst. Evol. Microbiol.">
        <title>The Global Catalogue of Microorganisms (GCM) 10K type strain sequencing project: providing services to taxonomists for standard genome sequencing and annotation.</title>
        <authorList>
            <consortium name="The Broad Institute Genomics Platform"/>
            <consortium name="The Broad Institute Genome Sequencing Center for Infectious Disease"/>
            <person name="Wu L."/>
            <person name="Ma J."/>
        </authorList>
    </citation>
    <scope>NUCLEOTIDE SEQUENCE [LARGE SCALE GENOMIC DNA]</scope>
    <source>
        <strain evidence="6">CGMCC 4.1622</strain>
    </source>
</reference>
<dbReference type="Pfam" id="PF12833">
    <property type="entry name" value="HTH_18"/>
    <property type="match status" value="1"/>
</dbReference>
<dbReference type="SMART" id="SM00342">
    <property type="entry name" value="HTH_ARAC"/>
    <property type="match status" value="1"/>
</dbReference>
<dbReference type="RefSeq" id="WP_346144464.1">
    <property type="nucleotide sequence ID" value="NZ_BAAAUA010000017.1"/>
</dbReference>
<dbReference type="PANTHER" id="PTHR43280">
    <property type="entry name" value="ARAC-FAMILY TRANSCRIPTIONAL REGULATOR"/>
    <property type="match status" value="1"/>
</dbReference>
<evidence type="ECO:0000313" key="5">
    <source>
        <dbReference type="EMBL" id="MFC5642087.1"/>
    </source>
</evidence>
<dbReference type="SUPFAM" id="SSF51215">
    <property type="entry name" value="Regulatory protein AraC"/>
    <property type="match status" value="1"/>
</dbReference>
<evidence type="ECO:0000313" key="6">
    <source>
        <dbReference type="Proteomes" id="UP001596066"/>
    </source>
</evidence>
<dbReference type="InterPro" id="IPR018060">
    <property type="entry name" value="HTH_AraC"/>
</dbReference>
<protein>
    <submittedName>
        <fullName evidence="5">Helix-turn-helix domain-containing protein</fullName>
    </submittedName>
</protein>
<proteinExistence type="predicted"/>
<feature type="domain" description="HTH araC/xylS-type" evidence="4">
    <location>
        <begin position="195"/>
        <end position="293"/>
    </location>
</feature>
<accession>A0ABW0V8Q9</accession>
<dbReference type="Gene3D" id="1.10.10.60">
    <property type="entry name" value="Homeodomain-like"/>
    <property type="match status" value="1"/>
</dbReference>
<gene>
    <name evidence="5" type="ORF">ACFPZF_12080</name>
</gene>
<evidence type="ECO:0000256" key="3">
    <source>
        <dbReference type="ARBA" id="ARBA00023163"/>
    </source>
</evidence>
<keyword evidence="2" id="KW-0238">DNA-binding</keyword>
<evidence type="ECO:0000259" key="4">
    <source>
        <dbReference type="PROSITE" id="PS01124"/>
    </source>
</evidence>
<keyword evidence="1" id="KW-0805">Transcription regulation</keyword>
<dbReference type="InterPro" id="IPR009057">
    <property type="entry name" value="Homeodomain-like_sf"/>
</dbReference>
<evidence type="ECO:0000256" key="1">
    <source>
        <dbReference type="ARBA" id="ARBA00023015"/>
    </source>
</evidence>
<comment type="caution">
    <text evidence="5">The sequence shown here is derived from an EMBL/GenBank/DDBJ whole genome shotgun (WGS) entry which is preliminary data.</text>
</comment>
<organism evidence="5 6">
    <name type="scientific">Kitasatospora cinereorecta</name>
    <dbReference type="NCBI Taxonomy" id="285560"/>
    <lineage>
        <taxon>Bacteria</taxon>
        <taxon>Bacillati</taxon>
        <taxon>Actinomycetota</taxon>
        <taxon>Actinomycetes</taxon>
        <taxon>Kitasatosporales</taxon>
        <taxon>Streptomycetaceae</taxon>
        <taxon>Kitasatospora</taxon>
    </lineage>
</organism>
<keyword evidence="6" id="KW-1185">Reference proteome</keyword>
<sequence length="302" mass="32721">MRQAQQRATGRAIPEVPFAAPPGTPVGVEVMTLAELRRRHPRGGVFDRPQRPAFHHLLTLDAGTLRHTVDFTGYALEPGCWLWVRPGQVQQWGDLADAHGTLILFEPGFPDPATVAAARLDDPFAPAVQHPVGADRAALEAAVRHLHQEFEAGTALPAEVHLALLRHLLAALVLRLAHLAAPVGAGAAEAGEAYLRFRHAVERDFTRTRRVEDYARALGYSPRTLSRATLAAAGVGAKEFVDRRVILEAKRLLAHSDRSAARIADHLGFADAANFAKYFHQRTGTTPIAFRTAVRGEAAATG</sequence>